<gene>
    <name evidence="6" type="ORF">IMG5_080470</name>
</gene>
<sequence length="176" mass="20658">MNQLSNIHTFTFGGGCFWCLHAIFKRVKGVINVKSGYSSGQVKNPTYKEICTGTTGHAEVVQIEFDIQKILYENILDIFFHIHDPTQLNRQGNDIGTQYRSIILYRNQQQKEISEKILNQQPNKDKIVTEIKQFEEFYEAEEYHQDYYDQNTEQGYCKAVVSVKLKKFLDQYKQNL</sequence>
<dbReference type="HAMAP" id="MF_01401">
    <property type="entry name" value="MsrA"/>
    <property type="match status" value="1"/>
</dbReference>
<dbReference type="GO" id="GO:0008113">
    <property type="term" value="F:peptide-methionine (S)-S-oxide reductase activity"/>
    <property type="evidence" value="ECO:0007669"/>
    <property type="project" value="UniProtKB-EC"/>
</dbReference>
<dbReference type="PANTHER" id="PTHR43774">
    <property type="entry name" value="PEPTIDE METHIONINE SULFOXIDE REDUCTASE"/>
    <property type="match status" value="1"/>
</dbReference>
<evidence type="ECO:0000313" key="6">
    <source>
        <dbReference type="EMBL" id="EGR32507.1"/>
    </source>
</evidence>
<dbReference type="Proteomes" id="UP000008983">
    <property type="component" value="Unassembled WGS sequence"/>
</dbReference>
<dbReference type="AlphaFoldDB" id="G0QQK0"/>
<name>G0QQK0_ICHMU</name>
<dbReference type="Pfam" id="PF01625">
    <property type="entry name" value="PMSR"/>
    <property type="match status" value="1"/>
</dbReference>
<keyword evidence="7" id="KW-1185">Reference proteome</keyword>
<dbReference type="OrthoDB" id="77405at2759"/>
<dbReference type="InterPro" id="IPR036509">
    <property type="entry name" value="Met_Sox_Rdtase_MsrA_sf"/>
</dbReference>
<dbReference type="SUPFAM" id="SSF55068">
    <property type="entry name" value="Peptide methionine sulfoxide reductase"/>
    <property type="match status" value="1"/>
</dbReference>
<dbReference type="EMBL" id="GL983651">
    <property type="protein sequence ID" value="EGR32507.1"/>
    <property type="molecule type" value="Genomic_DNA"/>
</dbReference>
<evidence type="ECO:0000256" key="2">
    <source>
        <dbReference type="ARBA" id="ARBA00012502"/>
    </source>
</evidence>
<evidence type="ECO:0000256" key="3">
    <source>
        <dbReference type="ARBA" id="ARBA00023002"/>
    </source>
</evidence>
<protein>
    <recommendedName>
        <fullName evidence="2">peptide-methionine (S)-S-oxide reductase</fullName>
        <ecNumber evidence="2">1.8.4.11</ecNumber>
    </recommendedName>
    <alternativeName>
        <fullName evidence="4">Peptide-methionine (S)-S-oxide reductase</fullName>
    </alternativeName>
</protein>
<dbReference type="PANTHER" id="PTHR43774:SF1">
    <property type="entry name" value="PEPTIDE METHIONINE SULFOXIDE REDUCTASE MSRA 2"/>
    <property type="match status" value="1"/>
</dbReference>
<dbReference type="RefSeq" id="XP_004036493.1">
    <property type="nucleotide sequence ID" value="XM_004036445.1"/>
</dbReference>
<comment type="similarity">
    <text evidence="1">Belongs to the MsrA Met sulfoxide reductase family.</text>
</comment>
<dbReference type="STRING" id="857967.G0QQK0"/>
<organism evidence="6 7">
    <name type="scientific">Ichthyophthirius multifiliis</name>
    <name type="common">White spot disease agent</name>
    <name type="synonym">Ich</name>
    <dbReference type="NCBI Taxonomy" id="5932"/>
    <lineage>
        <taxon>Eukaryota</taxon>
        <taxon>Sar</taxon>
        <taxon>Alveolata</taxon>
        <taxon>Ciliophora</taxon>
        <taxon>Intramacronucleata</taxon>
        <taxon>Oligohymenophorea</taxon>
        <taxon>Hymenostomatida</taxon>
        <taxon>Ophryoglenina</taxon>
        <taxon>Ichthyophthirius</taxon>
    </lineage>
</organism>
<evidence type="ECO:0000313" key="7">
    <source>
        <dbReference type="Proteomes" id="UP000008983"/>
    </source>
</evidence>
<accession>G0QQK0</accession>
<dbReference type="InterPro" id="IPR002569">
    <property type="entry name" value="Met_Sox_Rdtase_MsrA_dom"/>
</dbReference>
<reference evidence="6 7" key="1">
    <citation type="submission" date="2011-07" db="EMBL/GenBank/DDBJ databases">
        <authorList>
            <person name="Coyne R."/>
            <person name="Brami D."/>
            <person name="Johnson J."/>
            <person name="Hostetler J."/>
            <person name="Hannick L."/>
            <person name="Clark T."/>
            <person name="Cassidy-Hanley D."/>
            <person name="Inman J."/>
        </authorList>
    </citation>
    <scope>NUCLEOTIDE SEQUENCE [LARGE SCALE GENOMIC DNA]</scope>
    <source>
        <strain evidence="6 7">G5</strain>
    </source>
</reference>
<evidence type="ECO:0000256" key="1">
    <source>
        <dbReference type="ARBA" id="ARBA00005591"/>
    </source>
</evidence>
<dbReference type="Gene3D" id="3.30.1060.10">
    <property type="entry name" value="Peptide methionine sulphoxide reductase MsrA"/>
    <property type="match status" value="1"/>
</dbReference>
<dbReference type="eggNOG" id="KOG1635">
    <property type="taxonomic scope" value="Eukaryota"/>
</dbReference>
<evidence type="ECO:0000259" key="5">
    <source>
        <dbReference type="Pfam" id="PF01625"/>
    </source>
</evidence>
<feature type="domain" description="Peptide methionine sulphoxide reductase MsrA" evidence="5">
    <location>
        <begin position="10"/>
        <end position="158"/>
    </location>
</feature>
<dbReference type="OMA" id="FWCLEHD"/>
<dbReference type="NCBIfam" id="TIGR00401">
    <property type="entry name" value="msrA"/>
    <property type="match status" value="1"/>
</dbReference>
<dbReference type="InParanoid" id="G0QQK0"/>
<keyword evidence="3 6" id="KW-0560">Oxidoreductase</keyword>
<dbReference type="EC" id="1.8.4.11" evidence="2"/>
<dbReference type="GeneID" id="14908668"/>
<evidence type="ECO:0000256" key="4">
    <source>
        <dbReference type="ARBA" id="ARBA00030643"/>
    </source>
</evidence>
<proteinExistence type="inferred from homology"/>